<dbReference type="Pfam" id="PF19054">
    <property type="entry name" value="DUF5753"/>
    <property type="match status" value="1"/>
</dbReference>
<sequence length="136" mass="14825">MTARLSRQARLSGSSPLNLHALLDEAVLYRIVGNAEIMAEQLRHLVTMLEQDHITIQIVPFDAGSYGNMCGGFTIIGYRDSDDQPAVYVDSAAGGAWVESDEDVDRFSDMFEEIASSALSTGESTELLIARARALE</sequence>
<gene>
    <name evidence="2" type="ORF">SAMN05216215_101711</name>
</gene>
<proteinExistence type="predicted"/>
<evidence type="ECO:0000259" key="1">
    <source>
        <dbReference type="Pfam" id="PF19054"/>
    </source>
</evidence>
<accession>A0A1H3FHN0</accession>
<dbReference type="AlphaFoldDB" id="A0A1H3FHN0"/>
<name>A0A1H3FHN0_9PSEU</name>
<evidence type="ECO:0000313" key="2">
    <source>
        <dbReference type="EMBL" id="SDX90345.1"/>
    </source>
</evidence>
<evidence type="ECO:0000313" key="3">
    <source>
        <dbReference type="Proteomes" id="UP000199529"/>
    </source>
</evidence>
<feature type="domain" description="DUF5753" evidence="1">
    <location>
        <begin position="2"/>
        <end position="128"/>
    </location>
</feature>
<dbReference type="EMBL" id="FNOK01000017">
    <property type="protein sequence ID" value="SDX90345.1"/>
    <property type="molecule type" value="Genomic_DNA"/>
</dbReference>
<dbReference type="STRING" id="418495.SAMN05216215_101711"/>
<dbReference type="InterPro" id="IPR043917">
    <property type="entry name" value="DUF5753"/>
</dbReference>
<protein>
    <recommendedName>
        <fullName evidence="1">DUF5753 domain-containing protein</fullName>
    </recommendedName>
</protein>
<organism evidence="2 3">
    <name type="scientific">Saccharopolyspora shandongensis</name>
    <dbReference type="NCBI Taxonomy" id="418495"/>
    <lineage>
        <taxon>Bacteria</taxon>
        <taxon>Bacillati</taxon>
        <taxon>Actinomycetota</taxon>
        <taxon>Actinomycetes</taxon>
        <taxon>Pseudonocardiales</taxon>
        <taxon>Pseudonocardiaceae</taxon>
        <taxon>Saccharopolyspora</taxon>
    </lineage>
</organism>
<keyword evidence="3" id="KW-1185">Reference proteome</keyword>
<dbReference type="Proteomes" id="UP000199529">
    <property type="component" value="Unassembled WGS sequence"/>
</dbReference>
<reference evidence="3" key="1">
    <citation type="submission" date="2016-10" db="EMBL/GenBank/DDBJ databases">
        <authorList>
            <person name="Varghese N."/>
            <person name="Submissions S."/>
        </authorList>
    </citation>
    <scope>NUCLEOTIDE SEQUENCE [LARGE SCALE GENOMIC DNA]</scope>
    <source>
        <strain evidence="3">CGMCC 4.3530</strain>
    </source>
</reference>